<dbReference type="EMBL" id="FNCF01000005">
    <property type="protein sequence ID" value="SDG70738.1"/>
    <property type="molecule type" value="Genomic_DNA"/>
</dbReference>
<dbReference type="CDD" id="cd06582">
    <property type="entry name" value="TM_PBP1_LivH_like"/>
    <property type="match status" value="1"/>
</dbReference>
<evidence type="ECO:0000313" key="10">
    <source>
        <dbReference type="EMBL" id="SDG70738.1"/>
    </source>
</evidence>
<evidence type="ECO:0000256" key="7">
    <source>
        <dbReference type="ARBA" id="ARBA00023136"/>
    </source>
</evidence>
<feature type="transmembrane region" description="Helical" evidence="9">
    <location>
        <begin position="222"/>
        <end position="248"/>
    </location>
</feature>
<sequence>MSWVNAVVQGILLGGLYALVAAGLSLVFGVMRIVNLAHGVLAVLAAFGAYVLGDTLGLHPFLALLVVVPVMAAVGYGLQRGLLNRALGGGELAPLLVTFGLAVVLQNALLEAFSADSRRLDLGSLGTASIPVTDGLAVGVFPLLAAVTGVVVIAAIGQFLARTATGRAMRATSDDRDAAALMGIDGRHLYGVATAIALATVAIAGVFLGARSTFDPAAGGTTLIFAFEAVVIGGLGSLWGTLLGGVVLGVAQAVGAAVDPAYGVLAGHVVFLVVLATRPRGLLPSAVTA</sequence>
<evidence type="ECO:0000256" key="1">
    <source>
        <dbReference type="ARBA" id="ARBA00004651"/>
    </source>
</evidence>
<evidence type="ECO:0000256" key="4">
    <source>
        <dbReference type="ARBA" id="ARBA00022692"/>
    </source>
</evidence>
<feature type="transmembrane region" description="Helical" evidence="9">
    <location>
        <begin position="33"/>
        <end position="52"/>
    </location>
</feature>
<keyword evidence="3" id="KW-1003">Cell membrane</keyword>
<dbReference type="InterPro" id="IPR001851">
    <property type="entry name" value="ABC_transp_permease"/>
</dbReference>
<organism evidence="10 11">
    <name type="scientific">Klenkia brasiliensis</name>
    <dbReference type="NCBI Taxonomy" id="333142"/>
    <lineage>
        <taxon>Bacteria</taxon>
        <taxon>Bacillati</taxon>
        <taxon>Actinomycetota</taxon>
        <taxon>Actinomycetes</taxon>
        <taxon>Geodermatophilales</taxon>
        <taxon>Geodermatophilaceae</taxon>
        <taxon>Klenkia</taxon>
    </lineage>
</organism>
<keyword evidence="11" id="KW-1185">Reference proteome</keyword>
<keyword evidence="4 9" id="KW-0812">Transmembrane</keyword>
<evidence type="ECO:0000256" key="3">
    <source>
        <dbReference type="ARBA" id="ARBA00022475"/>
    </source>
</evidence>
<feature type="transmembrane region" description="Helical" evidence="9">
    <location>
        <begin position="58"/>
        <end position="78"/>
    </location>
</feature>
<dbReference type="OrthoDB" id="9807115at2"/>
<dbReference type="PANTHER" id="PTHR11795">
    <property type="entry name" value="BRANCHED-CHAIN AMINO ACID TRANSPORT SYSTEM PERMEASE PROTEIN LIVH"/>
    <property type="match status" value="1"/>
</dbReference>
<proteinExistence type="inferred from homology"/>
<feature type="transmembrane region" description="Helical" evidence="9">
    <location>
        <begin position="189"/>
        <end position="210"/>
    </location>
</feature>
<gene>
    <name evidence="10" type="ORF">SAMN05660324_3319</name>
</gene>
<evidence type="ECO:0000256" key="8">
    <source>
        <dbReference type="ARBA" id="ARBA00037998"/>
    </source>
</evidence>
<evidence type="ECO:0000256" key="6">
    <source>
        <dbReference type="ARBA" id="ARBA00022989"/>
    </source>
</evidence>
<reference evidence="11" key="1">
    <citation type="submission" date="2016-10" db="EMBL/GenBank/DDBJ databases">
        <authorList>
            <person name="Varghese N."/>
            <person name="Submissions S."/>
        </authorList>
    </citation>
    <scope>NUCLEOTIDE SEQUENCE [LARGE SCALE GENOMIC DNA]</scope>
    <source>
        <strain evidence="11">DSM 44526</strain>
    </source>
</reference>
<dbReference type="GO" id="GO:0006865">
    <property type="term" value="P:amino acid transport"/>
    <property type="evidence" value="ECO:0007669"/>
    <property type="project" value="UniProtKB-KW"/>
</dbReference>
<evidence type="ECO:0000313" key="11">
    <source>
        <dbReference type="Proteomes" id="UP000198863"/>
    </source>
</evidence>
<comment type="similarity">
    <text evidence="8">Belongs to the binding-protein-dependent transport system permease family. LivHM subfamily.</text>
</comment>
<feature type="transmembrane region" description="Helical" evidence="9">
    <location>
        <begin position="135"/>
        <end position="161"/>
    </location>
</feature>
<dbReference type="AlphaFoldDB" id="A0A1G7WFQ6"/>
<accession>A0A1G7WFQ6</accession>
<evidence type="ECO:0000256" key="5">
    <source>
        <dbReference type="ARBA" id="ARBA00022970"/>
    </source>
</evidence>
<comment type="subcellular location">
    <subcellularLocation>
        <location evidence="1">Cell membrane</location>
        <topology evidence="1">Multi-pass membrane protein</topology>
    </subcellularLocation>
</comment>
<keyword evidence="2" id="KW-0813">Transport</keyword>
<dbReference type="PANTHER" id="PTHR11795:SF445">
    <property type="entry name" value="AMINO ACID ABC TRANSPORTER PERMEASE PROTEIN"/>
    <property type="match status" value="1"/>
</dbReference>
<keyword evidence="5" id="KW-0029">Amino-acid transport</keyword>
<dbReference type="GO" id="GO:0005886">
    <property type="term" value="C:plasma membrane"/>
    <property type="evidence" value="ECO:0007669"/>
    <property type="project" value="UniProtKB-SubCell"/>
</dbReference>
<dbReference type="Proteomes" id="UP000198863">
    <property type="component" value="Unassembled WGS sequence"/>
</dbReference>
<evidence type="ECO:0000256" key="9">
    <source>
        <dbReference type="SAM" id="Phobius"/>
    </source>
</evidence>
<keyword evidence="7 9" id="KW-0472">Membrane</keyword>
<feature type="transmembrane region" description="Helical" evidence="9">
    <location>
        <begin position="90"/>
        <end position="115"/>
    </location>
</feature>
<evidence type="ECO:0000256" key="2">
    <source>
        <dbReference type="ARBA" id="ARBA00022448"/>
    </source>
</evidence>
<dbReference type="GO" id="GO:0022857">
    <property type="term" value="F:transmembrane transporter activity"/>
    <property type="evidence" value="ECO:0007669"/>
    <property type="project" value="InterPro"/>
</dbReference>
<name>A0A1G7WFQ6_9ACTN</name>
<protein>
    <submittedName>
        <fullName evidence="10">Amino acid/amide ABC transporter membrane protein 1, HAAT family (TC 3.A.1.4.-)</fullName>
    </submittedName>
</protein>
<dbReference type="Pfam" id="PF02653">
    <property type="entry name" value="BPD_transp_2"/>
    <property type="match status" value="1"/>
</dbReference>
<feature type="transmembrane region" description="Helical" evidence="9">
    <location>
        <begin position="6"/>
        <end position="26"/>
    </location>
</feature>
<keyword evidence="6 9" id="KW-1133">Transmembrane helix</keyword>
<dbReference type="InterPro" id="IPR052157">
    <property type="entry name" value="BCAA_transport_permease"/>
</dbReference>
<dbReference type="RefSeq" id="WP_091065512.1">
    <property type="nucleotide sequence ID" value="NZ_FNCF01000005.1"/>
</dbReference>
<feature type="transmembrane region" description="Helical" evidence="9">
    <location>
        <begin position="260"/>
        <end position="277"/>
    </location>
</feature>